<dbReference type="Pfam" id="PF20075">
    <property type="entry name" value="DUF6471"/>
    <property type="match status" value="1"/>
</dbReference>
<keyword evidence="2" id="KW-0614">Plasmid</keyword>
<organism evidence="2 3">
    <name type="scientific">Methylobacterium aquaticum</name>
    <dbReference type="NCBI Taxonomy" id="270351"/>
    <lineage>
        <taxon>Bacteria</taxon>
        <taxon>Pseudomonadati</taxon>
        <taxon>Pseudomonadota</taxon>
        <taxon>Alphaproteobacteria</taxon>
        <taxon>Hyphomicrobiales</taxon>
        <taxon>Methylobacteriaceae</taxon>
        <taxon>Methylobacterium</taxon>
    </lineage>
</organism>
<dbReference type="AlphaFoldDB" id="A0A0C6F9X1"/>
<name>A0A0C6F9X1_9HYPH</name>
<reference evidence="2 3" key="1">
    <citation type="journal article" date="2015" name="Genome Announc.">
        <title>Complete Genome Sequence of Methylobacterium aquaticum Strain 22A, Isolated from Racomitrium japonicum Moss.</title>
        <authorList>
            <person name="Tani A."/>
            <person name="Ogura Y."/>
            <person name="Hayashi T."/>
            <person name="Kimbara K."/>
        </authorList>
    </citation>
    <scope>NUCLEOTIDE SEQUENCE [LARGE SCALE GENOMIC DNA]</scope>
    <source>
        <strain evidence="2 3">MA-22A</strain>
        <plasmid evidence="3">Plasmid pMaq22A_1p DNA</plasmid>
    </source>
</reference>
<sequence>MAEGVEEAWDARVKGILKAELKRKGVTYAQLVEKLDAIGVKETEPNIRNKLARGKFTAVFFVQCLSAVGSKNISLE</sequence>
<feature type="domain" description="DUF6471" evidence="1">
    <location>
        <begin position="9"/>
        <end position="73"/>
    </location>
</feature>
<dbReference type="PATRIC" id="fig|270351.10.peg.6674"/>
<geneLocation type="plasmid" evidence="3">
    <name>pMaq22A_1p DNA</name>
</geneLocation>
<dbReference type="EMBL" id="AP014705">
    <property type="protein sequence ID" value="BAQ49591.1"/>
    <property type="molecule type" value="Genomic_DNA"/>
</dbReference>
<evidence type="ECO:0000313" key="2">
    <source>
        <dbReference type="EMBL" id="BAQ49591.1"/>
    </source>
</evidence>
<dbReference type="RefSeq" id="WP_060850928.1">
    <property type="nucleotide sequence ID" value="NZ_AP014705.1"/>
</dbReference>
<dbReference type="InterPro" id="IPR045526">
    <property type="entry name" value="DUF6471"/>
</dbReference>
<reference evidence="3" key="2">
    <citation type="submission" date="2015-01" db="EMBL/GenBank/DDBJ databases">
        <title>Complete genome sequence of Methylobacterium aquaticum strain 22A.</title>
        <authorList>
            <person name="Tani A."/>
            <person name="Ogura Y."/>
            <person name="Hayashi T."/>
        </authorList>
    </citation>
    <scope>NUCLEOTIDE SEQUENCE [LARGE SCALE GENOMIC DNA]</scope>
    <source>
        <strain evidence="3">MA-22A</strain>
        <plasmid evidence="3">Plasmid pMaq22A_1p DNA</plasmid>
    </source>
</reference>
<evidence type="ECO:0000259" key="1">
    <source>
        <dbReference type="Pfam" id="PF20075"/>
    </source>
</evidence>
<evidence type="ECO:0000313" key="3">
    <source>
        <dbReference type="Proteomes" id="UP000061432"/>
    </source>
</evidence>
<dbReference type="Proteomes" id="UP000061432">
    <property type="component" value="Plasmid pMaq22A_1p"/>
</dbReference>
<gene>
    <name evidence="2" type="ORF">Maq22A_1p36990</name>
</gene>
<proteinExistence type="predicted"/>
<dbReference type="OrthoDB" id="9808716at2"/>
<protein>
    <recommendedName>
        <fullName evidence="1">DUF6471 domain-containing protein</fullName>
    </recommendedName>
</protein>
<accession>A0A0C6F9X1</accession>
<dbReference type="KEGG" id="maqu:Maq22A_1p36990"/>